<organism evidence="3 4">
    <name type="scientific">Arcticibacter pallidicorallinus</name>
    <dbReference type="NCBI Taxonomy" id="1259464"/>
    <lineage>
        <taxon>Bacteria</taxon>
        <taxon>Pseudomonadati</taxon>
        <taxon>Bacteroidota</taxon>
        <taxon>Sphingobacteriia</taxon>
        <taxon>Sphingobacteriales</taxon>
        <taxon>Sphingobacteriaceae</taxon>
        <taxon>Arcticibacter</taxon>
    </lineage>
</organism>
<protein>
    <submittedName>
        <fullName evidence="3">L-threonine 3-dehydrogenase</fullName>
    </submittedName>
</protein>
<dbReference type="AlphaFoldDB" id="A0A2T0TYW0"/>
<dbReference type="Pfam" id="PF01370">
    <property type="entry name" value="Epimerase"/>
    <property type="match status" value="1"/>
</dbReference>
<evidence type="ECO:0000256" key="1">
    <source>
        <dbReference type="ARBA" id="ARBA00007637"/>
    </source>
</evidence>
<dbReference type="Gene3D" id="3.40.50.720">
    <property type="entry name" value="NAD(P)-binding Rossmann-like Domain"/>
    <property type="match status" value="1"/>
</dbReference>
<comment type="caution">
    <text evidence="3">The sequence shown here is derived from an EMBL/GenBank/DDBJ whole genome shotgun (WGS) entry which is preliminary data.</text>
</comment>
<comment type="similarity">
    <text evidence="1">Belongs to the NAD(P)-dependent epimerase/dehydratase family.</text>
</comment>
<dbReference type="InterPro" id="IPR001509">
    <property type="entry name" value="Epimerase_deHydtase"/>
</dbReference>
<evidence type="ECO:0000313" key="4">
    <source>
        <dbReference type="Proteomes" id="UP000238034"/>
    </source>
</evidence>
<dbReference type="RefSeq" id="WP_106294251.1">
    <property type="nucleotide sequence ID" value="NZ_PVTH01000008.1"/>
</dbReference>
<name>A0A2T0TYW0_9SPHI</name>
<dbReference type="FunFam" id="3.40.50.720:FF:000077">
    <property type="entry name" value="L-threonine 3-dehydrogenase, mitochondrial"/>
    <property type="match status" value="1"/>
</dbReference>
<dbReference type="GO" id="GO:0006567">
    <property type="term" value="P:L-threonine catabolic process"/>
    <property type="evidence" value="ECO:0007669"/>
    <property type="project" value="TreeGrafter"/>
</dbReference>
<keyword evidence="4" id="KW-1185">Reference proteome</keyword>
<evidence type="ECO:0000313" key="3">
    <source>
        <dbReference type="EMBL" id="PRY50833.1"/>
    </source>
</evidence>
<sequence>MNKTGKILVIGACGQIGSELTSALRERYGNAQVIAGDRLSAGSHAGQAQPYVQLDVLDKAHLSQIVADENITQIYHLAAVLSATGEKEPQLAWQINMQGLLNVLDIAVSAGLEKVFWPSSIAVFGPDSPKKNCPQQAVTEPTTVYGISKCAGEYWCNYYHQKFGLDVRSLRFPGLISYLAAPGGGTTDYAVDIFHKAVETAEYECYLEADTPLPMMYMHDAIRATLELMDANAENIGVRTSYNLAGLSFTPAEIAQAIKKHIPGFRISYAPDFRQQIAESWPGSIDDSVARKDWGWKPKFDLEAMVEEMLKGMKITV</sequence>
<dbReference type="OrthoDB" id="9779902at2"/>
<dbReference type="InterPro" id="IPR051225">
    <property type="entry name" value="NAD(P)_epim/dehydratase"/>
</dbReference>
<dbReference type="InterPro" id="IPR036291">
    <property type="entry name" value="NAD(P)-bd_dom_sf"/>
</dbReference>
<dbReference type="GO" id="GO:0008743">
    <property type="term" value="F:L-threonine 3-dehydrogenase activity"/>
    <property type="evidence" value="ECO:0007669"/>
    <property type="project" value="TreeGrafter"/>
</dbReference>
<reference evidence="3 4" key="1">
    <citation type="submission" date="2018-03" db="EMBL/GenBank/DDBJ databases">
        <title>Genomic Encyclopedia of Type Strains, Phase III (KMG-III): the genomes of soil and plant-associated and newly described type strains.</title>
        <authorList>
            <person name="Whitman W."/>
        </authorList>
    </citation>
    <scope>NUCLEOTIDE SEQUENCE [LARGE SCALE GENOMIC DNA]</scope>
    <source>
        <strain evidence="3 4">CGMCC 1.9313</strain>
    </source>
</reference>
<accession>A0A2T0TYW0</accession>
<dbReference type="PANTHER" id="PTHR42687:SF1">
    <property type="entry name" value="L-THREONINE 3-DEHYDROGENASE, MITOCHONDRIAL"/>
    <property type="match status" value="1"/>
</dbReference>
<proteinExistence type="inferred from homology"/>
<evidence type="ECO:0000259" key="2">
    <source>
        <dbReference type="Pfam" id="PF01370"/>
    </source>
</evidence>
<gene>
    <name evidence="3" type="ORF">B0I27_10838</name>
</gene>
<feature type="domain" description="NAD-dependent epimerase/dehydratase" evidence="2">
    <location>
        <begin position="7"/>
        <end position="234"/>
    </location>
</feature>
<dbReference type="SUPFAM" id="SSF51735">
    <property type="entry name" value="NAD(P)-binding Rossmann-fold domains"/>
    <property type="match status" value="1"/>
</dbReference>
<dbReference type="Proteomes" id="UP000238034">
    <property type="component" value="Unassembled WGS sequence"/>
</dbReference>
<dbReference type="PANTHER" id="PTHR42687">
    <property type="entry name" value="L-THREONINE 3-DEHYDROGENASE"/>
    <property type="match status" value="1"/>
</dbReference>
<dbReference type="EMBL" id="PVTH01000008">
    <property type="protein sequence ID" value="PRY50833.1"/>
    <property type="molecule type" value="Genomic_DNA"/>
</dbReference>